<dbReference type="AlphaFoldDB" id="A0A3Q8U2Q7"/>
<evidence type="ECO:0008006" key="3">
    <source>
        <dbReference type="Google" id="ProtNLM"/>
    </source>
</evidence>
<evidence type="ECO:0000313" key="2">
    <source>
        <dbReference type="Proteomes" id="UP000268230"/>
    </source>
</evidence>
<gene>
    <name evidence="1" type="ORF">EJA05_16515</name>
</gene>
<proteinExistence type="predicted"/>
<evidence type="ECO:0000313" key="1">
    <source>
        <dbReference type="EMBL" id="AZL69230.1"/>
    </source>
</evidence>
<organism evidence="1 2">
    <name type="scientific">Pseudomonas entomophila</name>
    <dbReference type="NCBI Taxonomy" id="312306"/>
    <lineage>
        <taxon>Bacteria</taxon>
        <taxon>Pseudomonadati</taxon>
        <taxon>Pseudomonadota</taxon>
        <taxon>Gammaproteobacteria</taxon>
        <taxon>Pseudomonadales</taxon>
        <taxon>Pseudomonadaceae</taxon>
        <taxon>Pseudomonas</taxon>
    </lineage>
</organism>
<reference evidence="1 2" key="1">
    <citation type="submission" date="2018-12" db="EMBL/GenBank/DDBJ databases">
        <authorList>
            <person name="Li S."/>
            <person name="Yang R."/>
            <person name="Chen G."/>
            <person name="Zou L."/>
            <person name="Zhang C."/>
            <person name="Chen Y."/>
            <person name="Liu Z."/>
            <person name="Li Y."/>
            <person name="Yan Y."/>
            <person name="Huang M."/>
            <person name="Chen T."/>
        </authorList>
    </citation>
    <scope>NUCLEOTIDE SEQUENCE [LARGE SCALE GENOMIC DNA]</scope>
    <source>
        <strain evidence="1 2">1257</strain>
    </source>
</reference>
<accession>A0A3Q8U2Q7</accession>
<dbReference type="OrthoDB" id="9960789at2"/>
<dbReference type="EMBL" id="CP034338">
    <property type="protein sequence ID" value="AZL69230.1"/>
    <property type="molecule type" value="Genomic_DNA"/>
</dbReference>
<dbReference type="Proteomes" id="UP000268230">
    <property type="component" value="Chromosome"/>
</dbReference>
<dbReference type="KEGG" id="pory:EJA05_16515"/>
<name>A0A3Q8U2Q7_9PSED</name>
<sequence>MNSRLVTTSHQFNQNGEEFFFATVPGVRCSDAFNFASAGLAAAEDLLGQLVQIDETCHLAFAVRALVSQAKALIDSGIVAVEQVGDPIPRFSGEEVAA</sequence>
<protein>
    <recommendedName>
        <fullName evidence="3">DUF3077 domain-containing protein</fullName>
    </recommendedName>
</protein>